<reference evidence="2 3" key="1">
    <citation type="submission" date="2023-09" db="EMBL/GenBank/DDBJ databases">
        <title>Multi-omics analysis of a traditional fermented food reveals byproduct-associated fungal strains for waste-to-food upcycling.</title>
        <authorList>
            <consortium name="Lawrence Berkeley National Laboratory"/>
            <person name="Rekdal V.M."/>
            <person name="Villalobos-Escobedo J.M."/>
            <person name="Rodriguez-Valeron N."/>
            <person name="Garcia M.O."/>
            <person name="Vasquez D.P."/>
            <person name="Damayanti I."/>
            <person name="Sorensen P.M."/>
            <person name="Baidoo E.E."/>
            <person name="De Carvalho A.C."/>
            <person name="Riley R."/>
            <person name="Lipzen A."/>
            <person name="He G."/>
            <person name="Yan M."/>
            <person name="Haridas S."/>
            <person name="Daum C."/>
            <person name="Yoshinaga Y."/>
            <person name="Ng V."/>
            <person name="Grigoriev I.V."/>
            <person name="Munk R."/>
            <person name="Nuraida L."/>
            <person name="Wijaya C.H."/>
            <person name="Morales P.-C."/>
            <person name="Keasling J.D."/>
        </authorList>
    </citation>
    <scope>NUCLEOTIDE SEQUENCE [LARGE SCALE GENOMIC DNA]</scope>
    <source>
        <strain evidence="2 3">FGSC 2613</strain>
    </source>
</reference>
<feature type="region of interest" description="Disordered" evidence="1">
    <location>
        <begin position="947"/>
        <end position="973"/>
    </location>
</feature>
<keyword evidence="3" id="KW-1185">Reference proteome</keyword>
<accession>A0ABR3DI87</accession>
<proteinExistence type="predicted"/>
<name>A0ABR3DI87_NEUIN</name>
<gene>
    <name evidence="2" type="ORF">QR685DRAFT_234949</name>
</gene>
<sequence length="999" mass="102089">MLINDSMVMGKRKLPSVALLLGLGVDTVRGGYHLPRNVTVSSIPEAHSQSITVGSDETHISPSSVRGTVEVTSVHQTSIVLEIQTVGVESEYSLQPNPQDVSKSAISAPPISIVLTELNPSSVAPPRAVSTTFIIVISPSLTDPSDGVGTSASTLDYSPRIDEEGSTITTAQLPSTSDFTSSSSPAWNYEPVEQKSESPGQNDAMPTVGAVPGGIVMIPPEIPPWMEQTASFWDDVSLGQPPVDILTSWDYVPTTTTSDFTSTQTIHGPSTRGQFWNQTSAPYYNQPSTSITRASVFPNTTTTLSSSTISHCQPSDLTATVTSWEVVHTSTITWIDNPANYTQPYPTLIPPPVETIPPCIDLVTKTTPPPGIKLTTCFTITASGSGTRSCKLTVSTNSWGYGPQTSTTIRYAPTVTFITTDKNPAVVYSPIQTPNYGVTNNITKSPRPTAVSVDPVDPPAYNTFDSNNSPGEVTKPVPKPVTIIVKPTEVIIGSSTITDNPATKTYTVEVGGETFTVGPNQVIGGGATVTRPSTSKVGGVRGAGAGDIIYVPVPTSTKFNDLPIIVSSSVAVISTGSSTFTLPPTPTTVVVEGHTIGIGPSGIAIIDPKGNPIIATVTLPPPREQTITIRPGSNNNNNEPISTTVDGVPITIISSSVAIIGAGTGSSKSTLTFPASGSSPTTITIDNNNGSQHTLTLGPSGITLTAALPSSVIATASSVITIQTLSMSLLPSVTSISPPPSSPATEVVVVGGSLVTAIGRSMVVIHGTTITYTTLSSPLTTVITEGGEDTIALDPSAGILITHHNHPSPGASAGAAEEVTITTLGGAHADPSATEFAVVGGATITQVGASVVVVDGVSYTVGPSATSFTGGKDGTTTTTTTMITTVLSGGGGGQTMTIGPEGVVVGTMTIGYPFNNGGDEEDDGSSTTVIFPGGGPEAAGTATATVTADDASGSASELGSGSAKDENDDEEDAGTSLEVVWRVMMLGLSVAGAVGVFGL</sequence>
<protein>
    <submittedName>
        <fullName evidence="2">Uncharacterized protein</fullName>
    </submittedName>
</protein>
<comment type="caution">
    <text evidence="2">The sequence shown here is derived from an EMBL/GenBank/DDBJ whole genome shotgun (WGS) entry which is preliminary data.</text>
</comment>
<feature type="compositionally biased region" description="Polar residues" evidence="1">
    <location>
        <begin position="142"/>
        <end position="156"/>
    </location>
</feature>
<organism evidence="2 3">
    <name type="scientific">Neurospora intermedia</name>
    <dbReference type="NCBI Taxonomy" id="5142"/>
    <lineage>
        <taxon>Eukaryota</taxon>
        <taxon>Fungi</taxon>
        <taxon>Dikarya</taxon>
        <taxon>Ascomycota</taxon>
        <taxon>Pezizomycotina</taxon>
        <taxon>Sordariomycetes</taxon>
        <taxon>Sordariomycetidae</taxon>
        <taxon>Sordariales</taxon>
        <taxon>Sordariaceae</taxon>
        <taxon>Neurospora</taxon>
    </lineage>
</organism>
<dbReference type="EMBL" id="JAVLET010000003">
    <property type="protein sequence ID" value="KAL0472409.1"/>
    <property type="molecule type" value="Genomic_DNA"/>
</dbReference>
<dbReference type="Proteomes" id="UP001451303">
    <property type="component" value="Unassembled WGS sequence"/>
</dbReference>
<feature type="compositionally biased region" description="Low complexity" evidence="1">
    <location>
        <begin position="947"/>
        <end position="962"/>
    </location>
</feature>
<feature type="compositionally biased region" description="Low complexity" evidence="1">
    <location>
        <begin position="175"/>
        <end position="184"/>
    </location>
</feature>
<evidence type="ECO:0000256" key="1">
    <source>
        <dbReference type="SAM" id="MobiDB-lite"/>
    </source>
</evidence>
<feature type="region of interest" description="Disordered" evidence="1">
    <location>
        <begin position="142"/>
        <end position="207"/>
    </location>
</feature>
<evidence type="ECO:0000313" key="3">
    <source>
        <dbReference type="Proteomes" id="UP001451303"/>
    </source>
</evidence>
<evidence type="ECO:0000313" key="2">
    <source>
        <dbReference type="EMBL" id="KAL0472409.1"/>
    </source>
</evidence>